<dbReference type="SUPFAM" id="SSF48452">
    <property type="entry name" value="TPR-like"/>
    <property type="match status" value="1"/>
</dbReference>
<dbReference type="Pfam" id="PF07980">
    <property type="entry name" value="SusD_RagB"/>
    <property type="match status" value="1"/>
</dbReference>
<evidence type="ECO:0008006" key="10">
    <source>
        <dbReference type="Google" id="ProtNLM"/>
    </source>
</evidence>
<dbReference type="PATRIC" id="fig|512763.3.peg.1768"/>
<dbReference type="GO" id="GO:0009279">
    <property type="term" value="C:cell outer membrane"/>
    <property type="evidence" value="ECO:0007669"/>
    <property type="project" value="UniProtKB-SubCell"/>
</dbReference>
<evidence type="ECO:0000259" key="7">
    <source>
        <dbReference type="Pfam" id="PF14322"/>
    </source>
</evidence>
<evidence type="ECO:0000259" key="6">
    <source>
        <dbReference type="Pfam" id="PF07980"/>
    </source>
</evidence>
<dbReference type="InterPro" id="IPR033985">
    <property type="entry name" value="SusD-like_N"/>
</dbReference>
<keyword evidence="9" id="KW-1185">Reference proteome</keyword>
<dbReference type="InterPro" id="IPR012944">
    <property type="entry name" value="SusD_RagB_dom"/>
</dbReference>
<sequence length="467" mass="51994">MRYHTYLLAFCLVAALGACDDVLEQDPQTQIAQERAITNKKGAESAVAGMYNELQNENYYGRNFQIMSDISSDVAQSIGTWDFYREMDTYLTSIGNTENGNFWTRAYRAVNVANNIIDKVPQLTDAQDAEKNSYLGQAYFVRALAFFDLTKTYGGVPGVIGTLGVPLVTQPSTRVDESFFPARPTLAESYGQVEKDLLKALELLPEQHASDVATRSQAVKGTARALLSRLYLYTNQPQKVIEYADLVIADTKYRFVTNYLDIFQSKFTTEAIFELNFNTTDQSGLRNWYVPSTIGGRGDVAAHTSFYQEVTANPNDIRGKLFAFNAGAKVYYPTKYIKSGNIDNAHIIRLSEVYLNRAEARAKTGNIAGALSDLNAIRRNAGLGNITTTTMDATLKAIWQERKIELAFEGHSFFDIVRTGQTATELTGVERTNGPAVSLTNLNRQVFPIPSFDIDSNKNLVQNEAYK</sequence>
<accession>A0A0N7HWD4</accession>
<name>A0A0N7HWD4_9BACT</name>
<dbReference type="STRING" id="512763.DC20_08035"/>
<reference evidence="8 9" key="1">
    <citation type="submission" date="2015-08" db="EMBL/GenBank/DDBJ databases">
        <title>Complete genome sequence of Rufibacter tibetensis strain 1351t, a radiation-resistant bacterium from tibet plateau.</title>
        <authorList>
            <person name="Dai J."/>
        </authorList>
    </citation>
    <scope>NUCLEOTIDE SEQUENCE [LARGE SCALE GENOMIC DNA]</scope>
    <source>
        <strain evidence="8 9">1351</strain>
    </source>
</reference>
<keyword evidence="4" id="KW-0472">Membrane</keyword>
<evidence type="ECO:0000256" key="4">
    <source>
        <dbReference type="ARBA" id="ARBA00023136"/>
    </source>
</evidence>
<keyword evidence="5" id="KW-0998">Cell outer membrane</keyword>
<proteinExistence type="inferred from homology"/>
<dbReference type="AlphaFoldDB" id="A0A0N7HWD4"/>
<evidence type="ECO:0000313" key="8">
    <source>
        <dbReference type="EMBL" id="ALI98936.1"/>
    </source>
</evidence>
<evidence type="ECO:0000313" key="9">
    <source>
        <dbReference type="Proteomes" id="UP000061382"/>
    </source>
</evidence>
<dbReference type="KEGG" id="rti:DC20_08035"/>
<organism evidence="8 9">
    <name type="scientific">Rufibacter tibetensis</name>
    <dbReference type="NCBI Taxonomy" id="512763"/>
    <lineage>
        <taxon>Bacteria</taxon>
        <taxon>Pseudomonadati</taxon>
        <taxon>Bacteroidota</taxon>
        <taxon>Cytophagia</taxon>
        <taxon>Cytophagales</taxon>
        <taxon>Hymenobacteraceae</taxon>
        <taxon>Rufibacter</taxon>
    </lineage>
</organism>
<dbReference type="InterPro" id="IPR011990">
    <property type="entry name" value="TPR-like_helical_dom_sf"/>
</dbReference>
<dbReference type="Gene3D" id="1.25.40.390">
    <property type="match status" value="1"/>
</dbReference>
<evidence type="ECO:0000256" key="1">
    <source>
        <dbReference type="ARBA" id="ARBA00004442"/>
    </source>
</evidence>
<evidence type="ECO:0000256" key="3">
    <source>
        <dbReference type="ARBA" id="ARBA00022729"/>
    </source>
</evidence>
<evidence type="ECO:0000256" key="2">
    <source>
        <dbReference type="ARBA" id="ARBA00006275"/>
    </source>
</evidence>
<comment type="subcellular location">
    <subcellularLocation>
        <location evidence="1">Cell outer membrane</location>
    </subcellularLocation>
</comment>
<protein>
    <recommendedName>
        <fullName evidence="10">RagB/SusD family nutrient uptake outer membrane protein</fullName>
    </recommendedName>
</protein>
<dbReference type="Proteomes" id="UP000061382">
    <property type="component" value="Chromosome"/>
</dbReference>
<keyword evidence="3" id="KW-0732">Signal</keyword>
<gene>
    <name evidence="8" type="ORF">DC20_08035</name>
</gene>
<dbReference type="Pfam" id="PF14322">
    <property type="entry name" value="SusD-like_3"/>
    <property type="match status" value="1"/>
</dbReference>
<dbReference type="CDD" id="cd08977">
    <property type="entry name" value="SusD"/>
    <property type="match status" value="1"/>
</dbReference>
<dbReference type="RefSeq" id="WP_062543356.1">
    <property type="nucleotide sequence ID" value="NZ_CP012643.1"/>
</dbReference>
<dbReference type="PROSITE" id="PS51257">
    <property type="entry name" value="PROKAR_LIPOPROTEIN"/>
    <property type="match status" value="1"/>
</dbReference>
<dbReference type="OrthoDB" id="9792139at2"/>
<feature type="domain" description="RagB/SusD" evidence="6">
    <location>
        <begin position="326"/>
        <end position="466"/>
    </location>
</feature>
<evidence type="ECO:0000256" key="5">
    <source>
        <dbReference type="ARBA" id="ARBA00023237"/>
    </source>
</evidence>
<comment type="similarity">
    <text evidence="2">Belongs to the SusD family.</text>
</comment>
<dbReference type="EMBL" id="CP012643">
    <property type="protein sequence ID" value="ALI98936.1"/>
    <property type="molecule type" value="Genomic_DNA"/>
</dbReference>
<feature type="domain" description="SusD-like N-terminal" evidence="7">
    <location>
        <begin position="33"/>
        <end position="232"/>
    </location>
</feature>